<reference evidence="2 3" key="1">
    <citation type="submission" date="2019-12" db="EMBL/GenBank/DDBJ databases">
        <authorList>
            <person name="Huq M.A."/>
        </authorList>
    </citation>
    <scope>NUCLEOTIDE SEQUENCE [LARGE SCALE GENOMIC DNA]</scope>
    <source>
        <strain evidence="2 3">MAH-25</strain>
    </source>
</reference>
<dbReference type="SUPFAM" id="SSF53474">
    <property type="entry name" value="alpha/beta-Hydrolases"/>
    <property type="match status" value="1"/>
</dbReference>
<evidence type="ECO:0000313" key="3">
    <source>
        <dbReference type="Proteomes" id="UP000469385"/>
    </source>
</evidence>
<dbReference type="Gene3D" id="3.40.50.1820">
    <property type="entry name" value="alpha/beta hydrolase"/>
    <property type="match status" value="1"/>
</dbReference>
<dbReference type="PANTHER" id="PTHR43798">
    <property type="entry name" value="MONOACYLGLYCEROL LIPASE"/>
    <property type="match status" value="1"/>
</dbReference>
<dbReference type="InterPro" id="IPR029058">
    <property type="entry name" value="AB_hydrolase_fold"/>
</dbReference>
<dbReference type="PROSITE" id="PS51257">
    <property type="entry name" value="PROKAR_LIPOPROTEIN"/>
    <property type="match status" value="1"/>
</dbReference>
<dbReference type="InterPro" id="IPR050266">
    <property type="entry name" value="AB_hydrolase_sf"/>
</dbReference>
<keyword evidence="2" id="KW-0378">Hydrolase</keyword>
<dbReference type="GO" id="GO:0016020">
    <property type="term" value="C:membrane"/>
    <property type="evidence" value="ECO:0007669"/>
    <property type="project" value="TreeGrafter"/>
</dbReference>
<evidence type="ECO:0000313" key="2">
    <source>
        <dbReference type="EMBL" id="MVQ31022.1"/>
    </source>
</evidence>
<organism evidence="2 3">
    <name type="scientific">Ramlibacter pinisoli</name>
    <dbReference type="NCBI Taxonomy" id="2682844"/>
    <lineage>
        <taxon>Bacteria</taxon>
        <taxon>Pseudomonadati</taxon>
        <taxon>Pseudomonadota</taxon>
        <taxon>Betaproteobacteria</taxon>
        <taxon>Burkholderiales</taxon>
        <taxon>Comamonadaceae</taxon>
        <taxon>Ramlibacter</taxon>
    </lineage>
</organism>
<dbReference type="Pfam" id="PF00561">
    <property type="entry name" value="Abhydrolase_1"/>
    <property type="match status" value="1"/>
</dbReference>
<name>A0A6N8IWH6_9BURK</name>
<dbReference type="GO" id="GO:0016787">
    <property type="term" value="F:hydrolase activity"/>
    <property type="evidence" value="ECO:0007669"/>
    <property type="project" value="UniProtKB-KW"/>
</dbReference>
<dbReference type="InterPro" id="IPR000073">
    <property type="entry name" value="AB_hydrolase_1"/>
</dbReference>
<feature type="domain" description="AB hydrolase-1" evidence="1">
    <location>
        <begin position="75"/>
        <end position="349"/>
    </location>
</feature>
<accession>A0A6N8IWH6</accession>
<dbReference type="PANTHER" id="PTHR43798:SF33">
    <property type="entry name" value="HYDROLASE, PUTATIVE (AFU_ORTHOLOGUE AFUA_2G14860)-RELATED"/>
    <property type="match status" value="1"/>
</dbReference>
<proteinExistence type="predicted"/>
<dbReference type="EMBL" id="WSEL01000009">
    <property type="protein sequence ID" value="MVQ31022.1"/>
    <property type="molecule type" value="Genomic_DNA"/>
</dbReference>
<comment type="caution">
    <text evidence="2">The sequence shown here is derived from an EMBL/GenBank/DDBJ whole genome shotgun (WGS) entry which is preliminary data.</text>
</comment>
<dbReference type="Proteomes" id="UP000469385">
    <property type="component" value="Unassembled WGS sequence"/>
</dbReference>
<gene>
    <name evidence="2" type="ORF">GON04_16300</name>
</gene>
<dbReference type="AlphaFoldDB" id="A0A6N8IWH6"/>
<protein>
    <submittedName>
        <fullName evidence="2">Alpha/beta fold hydrolase</fullName>
    </submittedName>
</protein>
<keyword evidence="3" id="KW-1185">Reference proteome</keyword>
<evidence type="ECO:0000259" key="1">
    <source>
        <dbReference type="Pfam" id="PF00561"/>
    </source>
</evidence>
<sequence>MIRVHPTDPEPRMPIRHLLASACLAALGGCAMPGPGNLQSTDLRVPVTSTAPGMRGQAAQLYVREVTPADAAKLPVVLFVHGAGTPAEVSFDSRLEDYSWMRQVARAGFDVYSVSLTGYGGSTRPVPMGEPCNIAKAQQAGYVAAPCAPTWQGPITTMSSDWNDIDAVVEHVRRVRGVERVSMVAWSQGGPRVTGYAALHPGKVDRIVVLAPAYNRTGIAREPSPLPAFPEGAMTVQSRRDFIANWDRQVGCPAQYDPAAATTIFDEMLESDPVGAKWGTGVRRAPSVPTWGFNKEAVAGVKAPYLMVTGIHDKQVPPERVRELYEDLGSPSKVLVDLGCSSHNAMWEKNRKVLFDATVDWLRHGKVNGLERGTVRMGY</sequence>